<dbReference type="GO" id="GO:0015031">
    <property type="term" value="P:protein transport"/>
    <property type="evidence" value="ECO:0007669"/>
    <property type="project" value="UniProtKB-KW"/>
</dbReference>
<keyword evidence="6" id="KW-0967">Endosome</keyword>
<dbReference type="Proteomes" id="UP000250043">
    <property type="component" value="Unassembled WGS sequence"/>
</dbReference>
<evidence type="ECO:0000256" key="1">
    <source>
        <dbReference type="ARBA" id="ARBA00004481"/>
    </source>
</evidence>
<dbReference type="Gene3D" id="1.20.5.420">
    <property type="entry name" value="Immunoglobulin FC, subunit C"/>
    <property type="match status" value="1"/>
</dbReference>
<name>A0A8E2DSE1_9APHY</name>
<feature type="region of interest" description="Disordered" evidence="9">
    <location>
        <begin position="163"/>
        <end position="392"/>
    </location>
</feature>
<feature type="compositionally biased region" description="Pro residues" evidence="9">
    <location>
        <begin position="409"/>
        <end position="427"/>
    </location>
</feature>
<feature type="compositionally biased region" description="Polar residues" evidence="9">
    <location>
        <begin position="219"/>
        <end position="228"/>
    </location>
</feature>
<dbReference type="AlphaFoldDB" id="A0A8E2DSE1"/>
<protein>
    <submittedName>
        <fullName evidence="12">DUF605-domain-containing protein</fullName>
    </submittedName>
</protein>
<accession>A0A8E2DSE1</accession>
<evidence type="ECO:0000256" key="6">
    <source>
        <dbReference type="ARBA" id="ARBA00022753"/>
    </source>
</evidence>
<evidence type="ECO:0000256" key="2">
    <source>
        <dbReference type="ARBA" id="ARBA00004496"/>
    </source>
</evidence>
<evidence type="ECO:0000256" key="8">
    <source>
        <dbReference type="ARBA" id="ARBA00023136"/>
    </source>
</evidence>
<evidence type="ECO:0000313" key="12">
    <source>
        <dbReference type="EMBL" id="OCH94754.1"/>
    </source>
</evidence>
<dbReference type="InterPro" id="IPR044538">
    <property type="entry name" value="Vta1-like"/>
</dbReference>
<evidence type="ECO:0000256" key="3">
    <source>
        <dbReference type="ARBA" id="ARBA00007895"/>
    </source>
</evidence>
<evidence type="ECO:0000256" key="9">
    <source>
        <dbReference type="SAM" id="MobiDB-lite"/>
    </source>
</evidence>
<dbReference type="PANTHER" id="PTHR46009">
    <property type="entry name" value="VACUOLAR PROTEIN SORTING-ASSOCIATED PROTEIN VTA1 HOMOLOG"/>
    <property type="match status" value="1"/>
</dbReference>
<evidence type="ECO:0000256" key="5">
    <source>
        <dbReference type="ARBA" id="ARBA00022490"/>
    </source>
</evidence>
<keyword evidence="8" id="KW-0472">Membrane</keyword>
<dbReference type="OrthoDB" id="391137at2759"/>
<feature type="compositionally biased region" description="Low complexity" evidence="9">
    <location>
        <begin position="172"/>
        <end position="197"/>
    </location>
</feature>
<evidence type="ECO:0000259" key="11">
    <source>
        <dbReference type="Pfam" id="PF18097"/>
    </source>
</evidence>
<keyword evidence="7" id="KW-0653">Protein transport</keyword>
<dbReference type="Pfam" id="PF18097">
    <property type="entry name" value="Vta1_C"/>
    <property type="match status" value="1"/>
</dbReference>
<dbReference type="GO" id="GO:0032511">
    <property type="term" value="P:late endosome to vacuole transport via multivesicular body sorting pathway"/>
    <property type="evidence" value="ECO:0007669"/>
    <property type="project" value="InterPro"/>
</dbReference>
<evidence type="ECO:0000256" key="7">
    <source>
        <dbReference type="ARBA" id="ARBA00022927"/>
    </source>
</evidence>
<dbReference type="EMBL" id="KV722341">
    <property type="protein sequence ID" value="OCH94754.1"/>
    <property type="molecule type" value="Genomic_DNA"/>
</dbReference>
<proteinExistence type="inferred from homology"/>
<comment type="subcellular location">
    <subcellularLocation>
        <location evidence="2">Cytoplasm</location>
    </subcellularLocation>
    <subcellularLocation>
        <location evidence="1">Endosome membrane</location>
        <topology evidence="1">Peripheral membrane protein</topology>
    </subcellularLocation>
</comment>
<feature type="compositionally biased region" description="Low complexity" evidence="9">
    <location>
        <begin position="311"/>
        <end position="344"/>
    </location>
</feature>
<feature type="domain" description="Vta1 C-terminal" evidence="11">
    <location>
        <begin position="477"/>
        <end position="514"/>
    </location>
</feature>
<feature type="region of interest" description="Disordered" evidence="9">
    <location>
        <begin position="409"/>
        <end position="441"/>
    </location>
</feature>
<dbReference type="GO" id="GO:0010008">
    <property type="term" value="C:endosome membrane"/>
    <property type="evidence" value="ECO:0007669"/>
    <property type="project" value="UniProtKB-SubCell"/>
</dbReference>
<keyword evidence="4" id="KW-0813">Transport</keyword>
<dbReference type="GO" id="GO:0005771">
    <property type="term" value="C:multivesicular body"/>
    <property type="evidence" value="ECO:0007669"/>
    <property type="project" value="TreeGrafter"/>
</dbReference>
<dbReference type="InterPro" id="IPR023175">
    <property type="entry name" value="Vta1/CALS_N_sf"/>
</dbReference>
<dbReference type="Gene3D" id="1.25.40.270">
    <property type="entry name" value="Vacuolar protein sorting-associated protein vta1"/>
    <property type="match status" value="1"/>
</dbReference>
<feature type="compositionally biased region" description="Polar residues" evidence="9">
    <location>
        <begin position="236"/>
        <end position="262"/>
    </location>
</feature>
<evidence type="ECO:0000259" key="10">
    <source>
        <dbReference type="Pfam" id="PF04652"/>
    </source>
</evidence>
<evidence type="ECO:0000256" key="4">
    <source>
        <dbReference type="ARBA" id="ARBA00022448"/>
    </source>
</evidence>
<dbReference type="Pfam" id="PF04652">
    <property type="entry name" value="Vta1"/>
    <property type="match status" value="1"/>
</dbReference>
<reference evidence="12 13" key="1">
    <citation type="submission" date="2016-07" db="EMBL/GenBank/DDBJ databases">
        <title>Draft genome of the white-rot fungus Obba rivulosa 3A-2.</title>
        <authorList>
            <consortium name="DOE Joint Genome Institute"/>
            <person name="Miettinen O."/>
            <person name="Riley R."/>
            <person name="Acob R."/>
            <person name="Barry K."/>
            <person name="Cullen D."/>
            <person name="De Vries R."/>
            <person name="Hainaut M."/>
            <person name="Hatakka A."/>
            <person name="Henrissat B."/>
            <person name="Hilden K."/>
            <person name="Kuo R."/>
            <person name="Labutti K."/>
            <person name="Lipzen A."/>
            <person name="Makela M.R."/>
            <person name="Sandor L."/>
            <person name="Spatafora J.W."/>
            <person name="Grigoriev I.V."/>
            <person name="Hibbett D.S."/>
        </authorList>
    </citation>
    <scope>NUCLEOTIDE SEQUENCE [LARGE SCALE GENOMIC DNA]</scope>
    <source>
        <strain evidence="12 13">3A-2</strain>
    </source>
</reference>
<gene>
    <name evidence="12" type="ORF">OBBRIDRAFT_789005</name>
</gene>
<evidence type="ECO:0000313" key="13">
    <source>
        <dbReference type="Proteomes" id="UP000250043"/>
    </source>
</evidence>
<feature type="domain" description="Vta1/callose synthase N-terminal" evidence="10">
    <location>
        <begin position="17"/>
        <end position="164"/>
    </location>
</feature>
<keyword evidence="13" id="KW-1185">Reference proteome</keyword>
<dbReference type="InterPro" id="IPR041212">
    <property type="entry name" value="Vta1_C"/>
</dbReference>
<comment type="similarity">
    <text evidence="3">Belongs to the VTA1 family.</text>
</comment>
<dbReference type="PANTHER" id="PTHR46009:SF1">
    <property type="entry name" value="VACUOLAR PROTEIN SORTING-ASSOCIATED PROTEIN VTA1 HOMOLOG"/>
    <property type="match status" value="1"/>
</dbReference>
<sequence>MSSLLGLPPVPPELRNVSPYLQRADELKSKEPVVSYWAAYYAAQVGIALKPKEHASRTFLSKLLGLLEHLKTDIGPSDAVDNEAVSCAYIENFALRIFAAADNEDRTGAATRATAKKFLAAANFLEILRVFDKDAVGQSTTSANEEKIRYAKWKAADIAKAFREGRKPTPGPAASDEAPTTSTEAAPAAQVSASFASGTPSPPAITRSKTPPPHLTDVPSPQHQQEFQTPVRDSALSPSSYLRPGSSRSDPQSPGSWSTMATPGTPGSFPADDDESHTMQFASPTPSRLLRVSVSGELEGHPEDEWEDIPADASPAGSSSSKRAGHFTPSTMGGPPSAGPAMPGQAADDPFNIRVVVNTPSTAPTSLPGEIAPEAGLPPGFVPSEISPHPEMPPLDGLPAGFVPSPRVSAPPLPPATPPVPSLPSPPRTQAQFSRVAPPPPIFYTHSTPAAPISAPIPPPPVVDVTTAMNAPVQLTPEIVARAQKHCRFAISSLDYEDAEQAKKELRAALRVLGG</sequence>
<dbReference type="InterPro" id="IPR039431">
    <property type="entry name" value="Vta1/CALS_N"/>
</dbReference>
<organism evidence="12 13">
    <name type="scientific">Obba rivulosa</name>
    <dbReference type="NCBI Taxonomy" id="1052685"/>
    <lineage>
        <taxon>Eukaryota</taxon>
        <taxon>Fungi</taxon>
        <taxon>Dikarya</taxon>
        <taxon>Basidiomycota</taxon>
        <taxon>Agaricomycotina</taxon>
        <taxon>Agaricomycetes</taxon>
        <taxon>Polyporales</taxon>
        <taxon>Gelatoporiaceae</taxon>
        <taxon>Obba</taxon>
    </lineage>
</organism>
<keyword evidence="5" id="KW-0963">Cytoplasm</keyword>